<keyword evidence="3" id="KW-1185">Reference proteome</keyword>
<evidence type="ECO:0000313" key="2">
    <source>
        <dbReference type="EMBL" id="CAH0020146.1"/>
    </source>
</evidence>
<name>A0A9N9V7W3_9HYPO</name>
<feature type="domain" description="Amine oxidase" evidence="1">
    <location>
        <begin position="96"/>
        <end position="564"/>
    </location>
</feature>
<dbReference type="SUPFAM" id="SSF54373">
    <property type="entry name" value="FAD-linked reductases, C-terminal domain"/>
    <property type="match status" value="1"/>
</dbReference>
<evidence type="ECO:0000313" key="3">
    <source>
        <dbReference type="Proteomes" id="UP000696573"/>
    </source>
</evidence>
<dbReference type="EMBL" id="CABFNQ020000632">
    <property type="protein sequence ID" value="CAH0020146.1"/>
    <property type="molecule type" value="Genomic_DNA"/>
</dbReference>
<reference evidence="2" key="1">
    <citation type="submission" date="2021-10" db="EMBL/GenBank/DDBJ databases">
        <authorList>
            <person name="Piombo E."/>
        </authorList>
    </citation>
    <scope>NUCLEOTIDE SEQUENCE</scope>
</reference>
<dbReference type="InterPro" id="IPR036188">
    <property type="entry name" value="FAD/NAD-bd_sf"/>
</dbReference>
<dbReference type="Proteomes" id="UP000696573">
    <property type="component" value="Unassembled WGS sequence"/>
</dbReference>
<dbReference type="Gene3D" id="1.10.10.1620">
    <property type="match status" value="1"/>
</dbReference>
<gene>
    <name evidence="2" type="ORF">CRHIZ90672A_00018333</name>
</gene>
<organism evidence="2 3">
    <name type="scientific">Clonostachys rhizophaga</name>
    <dbReference type="NCBI Taxonomy" id="160324"/>
    <lineage>
        <taxon>Eukaryota</taxon>
        <taxon>Fungi</taxon>
        <taxon>Dikarya</taxon>
        <taxon>Ascomycota</taxon>
        <taxon>Pezizomycotina</taxon>
        <taxon>Sordariomycetes</taxon>
        <taxon>Hypocreomycetidae</taxon>
        <taxon>Hypocreales</taxon>
        <taxon>Bionectriaceae</taxon>
        <taxon>Clonostachys</taxon>
    </lineage>
</organism>
<dbReference type="Gene3D" id="3.50.50.60">
    <property type="entry name" value="FAD/NAD(P)-binding domain"/>
    <property type="match status" value="1"/>
</dbReference>
<dbReference type="GO" id="GO:0009063">
    <property type="term" value="P:amino acid catabolic process"/>
    <property type="evidence" value="ECO:0007669"/>
    <property type="project" value="TreeGrafter"/>
</dbReference>
<dbReference type="OrthoDB" id="7777654at2759"/>
<protein>
    <recommendedName>
        <fullName evidence="1">Amine oxidase domain-containing protein</fullName>
    </recommendedName>
</protein>
<dbReference type="GO" id="GO:0001716">
    <property type="term" value="F:L-amino-acid oxidase activity"/>
    <property type="evidence" value="ECO:0007669"/>
    <property type="project" value="TreeGrafter"/>
</dbReference>
<dbReference type="Gene3D" id="3.90.660.10">
    <property type="match status" value="1"/>
</dbReference>
<dbReference type="PANTHER" id="PTHR10742">
    <property type="entry name" value="FLAVIN MONOAMINE OXIDASE"/>
    <property type="match status" value="1"/>
</dbReference>
<accession>A0A9N9V7W3</accession>
<comment type="caution">
    <text evidence="2">The sequence shown here is derived from an EMBL/GenBank/DDBJ whole genome shotgun (WGS) entry which is preliminary data.</text>
</comment>
<proteinExistence type="predicted"/>
<sequence length="618" mass="69313">MEDPVNNLTMKAQWARRLVREKLAAELNALQSRAGDLPGCLPIPYLGRQHYTHDNLPKDPIYENDTTKEKLLHGIPSSLDADLPPRKVCIVGAGVAGLYIAMILDDLKIPNLTYEILESSSRAGGRVLTHQFSQEPHDYYDIGAMRYPKIPTMWRTFDLFRRTNVPQIKYYLDGGDACPKLYNDHLYVKGVKDPYQISVRNGGSVPNEVVDNVDDILGQAFNPYKSALANDFNNGFEMLMGVDNFSTREFLQKGGPKYKLFKYDFFAIQWMETQNTSTNLFDQAFSESVMDSFDFDNPQGNVEWACIEGGTHLLTDTMEKDLGTKVQYRKRVEAIYLDEKAIVDGNMSVKCAGEAYPRRGYSTVFNTAPLGCVGRMDLRGLGLHPSQKDAIRSLHYDDSVKAALKFSYPWWITKCGITEGGVSSTDLPLRTCVYPSYNLHDGEHNPAVLLASYTWAQDATRMGSLVDPSSEDELVELILQNLARLHAATITYKEIKEAYTGVYHAFSWSHNPNSAGAFALFAPGQFSNSYPYLSRPSAFGKFHFVGETASAHHAWIVGALDSAYCAVYKFLYLYKLYDHIALLQKNWGHVGELETGEHGTVHLQVALGALEGKYKLQV</sequence>
<dbReference type="PANTHER" id="PTHR10742:SF342">
    <property type="entry name" value="AMINE OXIDASE"/>
    <property type="match status" value="1"/>
</dbReference>
<dbReference type="Pfam" id="PF01593">
    <property type="entry name" value="Amino_oxidase"/>
    <property type="match status" value="1"/>
</dbReference>
<dbReference type="SUPFAM" id="SSF51905">
    <property type="entry name" value="FAD/NAD(P)-binding domain"/>
    <property type="match status" value="1"/>
</dbReference>
<evidence type="ECO:0000259" key="1">
    <source>
        <dbReference type="Pfam" id="PF01593"/>
    </source>
</evidence>
<dbReference type="AlphaFoldDB" id="A0A9N9V7W3"/>
<dbReference type="InterPro" id="IPR050281">
    <property type="entry name" value="Flavin_monoamine_oxidase"/>
</dbReference>
<dbReference type="InterPro" id="IPR002937">
    <property type="entry name" value="Amino_oxidase"/>
</dbReference>